<dbReference type="PANTHER" id="PTHR34883">
    <property type="entry name" value="SERINE-RICH PROTEIN, PUTATIVE-RELATED-RELATED"/>
    <property type="match status" value="1"/>
</dbReference>
<accession>A0AAD5VBM5</accession>
<keyword evidence="4" id="KW-1185">Reference proteome</keyword>
<gene>
    <name evidence="3" type="ORF">NLI96_g787</name>
</gene>
<keyword evidence="2" id="KW-0732">Signal</keyword>
<organism evidence="3 4">
    <name type="scientific">Meripilus lineatus</name>
    <dbReference type="NCBI Taxonomy" id="2056292"/>
    <lineage>
        <taxon>Eukaryota</taxon>
        <taxon>Fungi</taxon>
        <taxon>Dikarya</taxon>
        <taxon>Basidiomycota</taxon>
        <taxon>Agaricomycotina</taxon>
        <taxon>Agaricomycetes</taxon>
        <taxon>Polyporales</taxon>
        <taxon>Meripilaceae</taxon>
        <taxon>Meripilus</taxon>
    </lineage>
</organism>
<dbReference type="PANTHER" id="PTHR34883:SF15">
    <property type="entry name" value="EXTRACELLULAR SERINE-RICH PROTEIN"/>
    <property type="match status" value="1"/>
</dbReference>
<feature type="compositionally biased region" description="Low complexity" evidence="1">
    <location>
        <begin position="183"/>
        <end position="221"/>
    </location>
</feature>
<dbReference type="EMBL" id="JANAWD010000014">
    <property type="protein sequence ID" value="KAJ3491294.1"/>
    <property type="molecule type" value="Genomic_DNA"/>
</dbReference>
<name>A0AAD5VBM5_9APHY</name>
<dbReference type="SUPFAM" id="SSF49503">
    <property type="entry name" value="Cupredoxins"/>
    <property type="match status" value="1"/>
</dbReference>
<evidence type="ECO:0008006" key="5">
    <source>
        <dbReference type="Google" id="ProtNLM"/>
    </source>
</evidence>
<evidence type="ECO:0000313" key="4">
    <source>
        <dbReference type="Proteomes" id="UP001212997"/>
    </source>
</evidence>
<dbReference type="Gene3D" id="2.60.40.420">
    <property type="entry name" value="Cupredoxins - blue copper proteins"/>
    <property type="match status" value="1"/>
</dbReference>
<evidence type="ECO:0000313" key="3">
    <source>
        <dbReference type="EMBL" id="KAJ3491294.1"/>
    </source>
</evidence>
<dbReference type="Proteomes" id="UP001212997">
    <property type="component" value="Unassembled WGS sequence"/>
</dbReference>
<protein>
    <recommendedName>
        <fullName evidence="5">Extracellular serine-rich protein</fullName>
    </recommendedName>
</protein>
<sequence length="252" mass="24805">MRFLTAFSTLGLVALAAAQDANSTTVVTVQVGSTASAAGGVFQFIPPTFNATKGSVISFQFTGSPGNHTVSQSSFTNPCTPLQGGFSSGFISVPANTTAFPVWNLTIEDDTRPIWFFCAQPNPTPHCGNGMVGAINAPLTGNTFQSFQTSARLLNNTVPPVPSGALSGSGAAASLQPGPLLGSVTGAALPPGSTPAPSATAPAPGASGSSVSGSGSQSGTAPGASNTSNDASTLATGGFVGFVSALLGVFLF</sequence>
<evidence type="ECO:0000256" key="1">
    <source>
        <dbReference type="SAM" id="MobiDB-lite"/>
    </source>
</evidence>
<reference evidence="3" key="1">
    <citation type="submission" date="2022-07" db="EMBL/GenBank/DDBJ databases">
        <title>Genome Sequence of Physisporinus lineatus.</title>
        <authorList>
            <person name="Buettner E."/>
        </authorList>
    </citation>
    <scope>NUCLEOTIDE SEQUENCE</scope>
    <source>
        <strain evidence="3">VT162</strain>
    </source>
</reference>
<evidence type="ECO:0000256" key="2">
    <source>
        <dbReference type="SAM" id="SignalP"/>
    </source>
</evidence>
<dbReference type="InterPro" id="IPR052953">
    <property type="entry name" value="Ser-rich/MCO-related"/>
</dbReference>
<comment type="caution">
    <text evidence="3">The sequence shown here is derived from an EMBL/GenBank/DDBJ whole genome shotgun (WGS) entry which is preliminary data.</text>
</comment>
<dbReference type="InterPro" id="IPR008972">
    <property type="entry name" value="Cupredoxin"/>
</dbReference>
<proteinExistence type="predicted"/>
<dbReference type="AlphaFoldDB" id="A0AAD5VBM5"/>
<dbReference type="CDD" id="cd00920">
    <property type="entry name" value="Cupredoxin"/>
    <property type="match status" value="1"/>
</dbReference>
<feature type="signal peptide" evidence="2">
    <location>
        <begin position="1"/>
        <end position="18"/>
    </location>
</feature>
<feature type="region of interest" description="Disordered" evidence="1">
    <location>
        <begin position="183"/>
        <end position="228"/>
    </location>
</feature>
<feature type="chain" id="PRO_5041983103" description="Extracellular serine-rich protein" evidence="2">
    <location>
        <begin position="19"/>
        <end position="252"/>
    </location>
</feature>